<dbReference type="PANTHER" id="PTHR30390:SF8">
    <property type="entry name" value="SUGAR ISOMERASE (SIS)"/>
    <property type="match status" value="1"/>
</dbReference>
<dbReference type="SUPFAM" id="SSF53697">
    <property type="entry name" value="SIS domain"/>
    <property type="match status" value="1"/>
</dbReference>
<evidence type="ECO:0000259" key="1">
    <source>
        <dbReference type="PROSITE" id="PS51464"/>
    </source>
</evidence>
<dbReference type="PANTHER" id="PTHR30390">
    <property type="entry name" value="SEDOHEPTULOSE 7-PHOSPHATE ISOMERASE / DNAA INITIATOR-ASSOCIATING FACTOR FOR REPLICATION INITIATION"/>
    <property type="match status" value="1"/>
</dbReference>
<dbReference type="EC" id="5.3.1.28" evidence="2"/>
<dbReference type="InterPro" id="IPR050099">
    <property type="entry name" value="SIS_GmhA/DiaA_subfam"/>
</dbReference>
<sequence length="188" mass="21198">MNDYKNNIIAYFEKLKQTVDKISVEDLNILMNVLMQAKNENRTIFLMGNGGSSATASHYVCDFNKGISFNQKKKFRFICLNDNIPSIMAYANDLSFEDIFVEQLKNFFKKDDIVLGISGSGNSRNILKAIEYANDKGGVTVGLTGYDGGKLKNIVKYSVHIPVDDMQITEDLHMVLDHCMMKILCNNC</sequence>
<reference evidence="2" key="1">
    <citation type="submission" date="2019-03" db="EMBL/GenBank/DDBJ databases">
        <title>Single cell metagenomics reveals metabolic interactions within the superorganism composed of flagellate Streblomastix strix and complex community of Bacteroidetes bacteria on its surface.</title>
        <authorList>
            <person name="Treitli S.C."/>
            <person name="Kolisko M."/>
            <person name="Husnik F."/>
            <person name="Keeling P."/>
            <person name="Hampl V."/>
        </authorList>
    </citation>
    <scope>NUCLEOTIDE SEQUENCE</scope>
    <source>
        <strain evidence="2">STM</strain>
    </source>
</reference>
<dbReference type="PROSITE" id="PS51464">
    <property type="entry name" value="SIS"/>
    <property type="match status" value="1"/>
</dbReference>
<dbReference type="GO" id="GO:0097367">
    <property type="term" value="F:carbohydrate derivative binding"/>
    <property type="evidence" value="ECO:0007669"/>
    <property type="project" value="InterPro"/>
</dbReference>
<gene>
    <name evidence="2" type="ORF">EZS27_023711</name>
</gene>
<dbReference type="GO" id="GO:1901135">
    <property type="term" value="P:carbohydrate derivative metabolic process"/>
    <property type="evidence" value="ECO:0007669"/>
    <property type="project" value="InterPro"/>
</dbReference>
<evidence type="ECO:0000313" key="2">
    <source>
        <dbReference type="EMBL" id="KAA6327295.1"/>
    </source>
</evidence>
<feature type="domain" description="SIS" evidence="1">
    <location>
        <begin position="30"/>
        <end position="188"/>
    </location>
</feature>
<name>A0A5J4R123_9ZZZZ</name>
<dbReference type="Gene3D" id="3.40.50.10490">
    <property type="entry name" value="Glucose-6-phosphate isomerase like protein, domain 1"/>
    <property type="match status" value="1"/>
</dbReference>
<dbReference type="GO" id="GO:0016853">
    <property type="term" value="F:isomerase activity"/>
    <property type="evidence" value="ECO:0007669"/>
    <property type="project" value="UniProtKB-KW"/>
</dbReference>
<dbReference type="InterPro" id="IPR001347">
    <property type="entry name" value="SIS_dom"/>
</dbReference>
<keyword evidence="2" id="KW-0413">Isomerase</keyword>
<proteinExistence type="predicted"/>
<comment type="caution">
    <text evidence="2">The sequence shown here is derived from an EMBL/GenBank/DDBJ whole genome shotgun (WGS) entry which is preliminary data.</text>
</comment>
<accession>A0A5J4R123</accession>
<dbReference type="InterPro" id="IPR046348">
    <property type="entry name" value="SIS_dom_sf"/>
</dbReference>
<dbReference type="AlphaFoldDB" id="A0A5J4R123"/>
<dbReference type="CDD" id="cd05006">
    <property type="entry name" value="SIS_GmhA"/>
    <property type="match status" value="1"/>
</dbReference>
<dbReference type="InterPro" id="IPR035461">
    <property type="entry name" value="GmhA/DiaA"/>
</dbReference>
<protein>
    <submittedName>
        <fullName evidence="2">Phosphoheptose isomerase</fullName>
        <ecNumber evidence="2">5.3.1.28</ecNumber>
    </submittedName>
</protein>
<organism evidence="2">
    <name type="scientific">termite gut metagenome</name>
    <dbReference type="NCBI Taxonomy" id="433724"/>
    <lineage>
        <taxon>unclassified sequences</taxon>
        <taxon>metagenomes</taxon>
        <taxon>organismal metagenomes</taxon>
    </lineage>
</organism>
<dbReference type="EMBL" id="SNRY01002016">
    <property type="protein sequence ID" value="KAA6327295.1"/>
    <property type="molecule type" value="Genomic_DNA"/>
</dbReference>
<dbReference type="Pfam" id="PF13580">
    <property type="entry name" value="SIS_2"/>
    <property type="match status" value="1"/>
</dbReference>